<accession>A0A1Y2GD08</accession>
<gene>
    <name evidence="1" type="ORF">BCR41DRAFT_159233</name>
</gene>
<dbReference type="InParanoid" id="A0A1Y2GD08"/>
<dbReference type="Proteomes" id="UP000193648">
    <property type="component" value="Unassembled WGS sequence"/>
</dbReference>
<dbReference type="OrthoDB" id="19861at2759"/>
<evidence type="ECO:0000313" key="2">
    <source>
        <dbReference type="Proteomes" id="UP000193648"/>
    </source>
</evidence>
<name>A0A1Y2GD08_9FUNG</name>
<evidence type="ECO:0000313" key="1">
    <source>
        <dbReference type="EMBL" id="ORZ07477.1"/>
    </source>
</evidence>
<dbReference type="RefSeq" id="XP_021877984.1">
    <property type="nucleotide sequence ID" value="XM_022019643.1"/>
</dbReference>
<proteinExistence type="predicted"/>
<dbReference type="AlphaFoldDB" id="A0A1Y2GD08"/>
<comment type="caution">
    <text evidence="1">The sequence shown here is derived from an EMBL/GenBank/DDBJ whole genome shotgun (WGS) entry which is preliminary data.</text>
</comment>
<dbReference type="GeneID" id="33561488"/>
<reference evidence="1 2" key="1">
    <citation type="submission" date="2016-07" db="EMBL/GenBank/DDBJ databases">
        <title>Pervasive Adenine N6-methylation of Active Genes in Fungi.</title>
        <authorList>
            <consortium name="DOE Joint Genome Institute"/>
            <person name="Mondo S.J."/>
            <person name="Dannebaum R.O."/>
            <person name="Kuo R.C."/>
            <person name="Labutti K."/>
            <person name="Haridas S."/>
            <person name="Kuo A."/>
            <person name="Salamov A."/>
            <person name="Ahrendt S.R."/>
            <person name="Lipzen A."/>
            <person name="Sullivan W."/>
            <person name="Andreopoulos W.B."/>
            <person name="Clum A."/>
            <person name="Lindquist E."/>
            <person name="Daum C."/>
            <person name="Ramamoorthy G.K."/>
            <person name="Gryganskyi A."/>
            <person name="Culley D."/>
            <person name="Magnuson J.K."/>
            <person name="James T.Y."/>
            <person name="O'Malley M.A."/>
            <person name="Stajich J.E."/>
            <person name="Spatafora J.W."/>
            <person name="Visel A."/>
            <person name="Grigoriev I.V."/>
        </authorList>
    </citation>
    <scope>NUCLEOTIDE SEQUENCE [LARGE SCALE GENOMIC DNA]</scope>
    <source>
        <strain evidence="1 2">NRRL 3116</strain>
    </source>
</reference>
<sequence length="153" mass="18392">MNPLKILQNFEQNKGSLYYISCLLHHYPTEDNRCFKARNFDDNTEITIDIEASLKVEWFNTLGCYKDKKQGSLWIPNSKTFACVEMLIAPNYHLQVTTNKDHQYRKLDKWTIPVFINRTHLDFFLSYFTFYMLLNAEYLHWELVWHHCSINVT</sequence>
<keyword evidence="2" id="KW-1185">Reference proteome</keyword>
<protein>
    <submittedName>
        <fullName evidence="1">Uncharacterized protein</fullName>
    </submittedName>
</protein>
<dbReference type="EMBL" id="MCFF01000041">
    <property type="protein sequence ID" value="ORZ07477.1"/>
    <property type="molecule type" value="Genomic_DNA"/>
</dbReference>
<organism evidence="1 2">
    <name type="scientific">Lobosporangium transversale</name>
    <dbReference type="NCBI Taxonomy" id="64571"/>
    <lineage>
        <taxon>Eukaryota</taxon>
        <taxon>Fungi</taxon>
        <taxon>Fungi incertae sedis</taxon>
        <taxon>Mucoromycota</taxon>
        <taxon>Mortierellomycotina</taxon>
        <taxon>Mortierellomycetes</taxon>
        <taxon>Mortierellales</taxon>
        <taxon>Mortierellaceae</taxon>
        <taxon>Lobosporangium</taxon>
    </lineage>
</organism>